<dbReference type="PANTHER" id="PTHR13504">
    <property type="entry name" value="FIDO DOMAIN-CONTAINING PROTEIN DDB_G0283145"/>
    <property type="match status" value="1"/>
</dbReference>
<dbReference type="InterPro" id="IPR003812">
    <property type="entry name" value="Fido"/>
</dbReference>
<feature type="domain" description="Fido" evidence="2">
    <location>
        <begin position="96"/>
        <end position="235"/>
    </location>
</feature>
<dbReference type="RefSeq" id="WP_323259136.1">
    <property type="nucleotide sequence ID" value="NZ_JAYGIE010000002.1"/>
</dbReference>
<name>A0ABU5TD59_9CYAN</name>
<evidence type="ECO:0000259" key="2">
    <source>
        <dbReference type="PROSITE" id="PS51459"/>
    </source>
</evidence>
<dbReference type="Pfam" id="PF02661">
    <property type="entry name" value="Fic"/>
    <property type="match status" value="1"/>
</dbReference>
<dbReference type="Proteomes" id="UP001301388">
    <property type="component" value="Unassembled WGS sequence"/>
</dbReference>
<dbReference type="SUPFAM" id="SSF140931">
    <property type="entry name" value="Fic-like"/>
    <property type="match status" value="1"/>
</dbReference>
<sequence>MRTIESILTDIDRLKVELDILRQSLDNATIKEALEVEFLYESNRIEGNTLTLRETQLVISEGMTISGKSMREHLEAINHKEAILFIDDLVSQKVDLSEYILKQIHGIVLYGIDRENAGVYRKLPVAIAGSKHLPPQPYLLQDLMEEYFQFYNQAKDHLHPVVLAAEMHERLVTIHPFIDGNGRTARLIMNLILMQYGFPLAIIGGDYDSRMAYYDALEKVQSENNKEDFILLIAEKVLFALERYINILSPQRIKQLLNDSL</sequence>
<protein>
    <submittedName>
        <fullName evidence="3">Fic family protein</fullName>
    </submittedName>
</protein>
<organism evidence="3 4">
    <name type="scientific">Pseudanabaena galeata UHCC 0370</name>
    <dbReference type="NCBI Taxonomy" id="3110310"/>
    <lineage>
        <taxon>Bacteria</taxon>
        <taxon>Bacillati</taxon>
        <taxon>Cyanobacteriota</taxon>
        <taxon>Cyanophyceae</taxon>
        <taxon>Pseudanabaenales</taxon>
        <taxon>Pseudanabaenaceae</taxon>
        <taxon>Pseudanabaena</taxon>
    </lineage>
</organism>
<keyword evidence="4" id="KW-1185">Reference proteome</keyword>
<evidence type="ECO:0000313" key="3">
    <source>
        <dbReference type="EMBL" id="MEA5476198.1"/>
    </source>
</evidence>
<keyword evidence="1" id="KW-0175">Coiled coil</keyword>
<dbReference type="EMBL" id="JAYGIE010000002">
    <property type="protein sequence ID" value="MEA5476198.1"/>
    <property type="molecule type" value="Genomic_DNA"/>
</dbReference>
<dbReference type="PROSITE" id="PS51459">
    <property type="entry name" value="FIDO"/>
    <property type="match status" value="1"/>
</dbReference>
<comment type="caution">
    <text evidence="3">The sequence shown here is derived from an EMBL/GenBank/DDBJ whole genome shotgun (WGS) entry which is preliminary data.</text>
</comment>
<dbReference type="Gene3D" id="1.10.3290.10">
    <property type="entry name" value="Fido-like domain"/>
    <property type="match status" value="1"/>
</dbReference>
<dbReference type="InterPro" id="IPR040198">
    <property type="entry name" value="Fido_containing"/>
</dbReference>
<feature type="coiled-coil region" evidence="1">
    <location>
        <begin position="4"/>
        <end position="31"/>
    </location>
</feature>
<gene>
    <name evidence="3" type="ORF">VB774_01060</name>
</gene>
<proteinExistence type="predicted"/>
<accession>A0ABU5TD59</accession>
<dbReference type="InterPro" id="IPR036597">
    <property type="entry name" value="Fido-like_dom_sf"/>
</dbReference>
<dbReference type="PANTHER" id="PTHR13504:SF38">
    <property type="entry name" value="FIDO DOMAIN-CONTAINING PROTEIN"/>
    <property type="match status" value="1"/>
</dbReference>
<evidence type="ECO:0000313" key="4">
    <source>
        <dbReference type="Proteomes" id="UP001301388"/>
    </source>
</evidence>
<evidence type="ECO:0000256" key="1">
    <source>
        <dbReference type="SAM" id="Coils"/>
    </source>
</evidence>
<reference evidence="3 4" key="1">
    <citation type="submission" date="2023-12" db="EMBL/GenBank/DDBJ databases">
        <title>Baltic Sea Cyanobacteria.</title>
        <authorList>
            <person name="Delbaje E."/>
            <person name="Fewer D.P."/>
            <person name="Shishido T.K."/>
        </authorList>
    </citation>
    <scope>NUCLEOTIDE SEQUENCE [LARGE SCALE GENOMIC DNA]</scope>
    <source>
        <strain evidence="3 4">UHCC 0370</strain>
    </source>
</reference>